<evidence type="ECO:0000313" key="2">
    <source>
        <dbReference type="EMBL" id="WCF99205.1"/>
    </source>
</evidence>
<reference evidence="2" key="1">
    <citation type="submission" date="2023-01" db="EMBL/GenBank/DDBJ databases">
        <title>Phages are important unrecognized players in the ecology of the oral pathogen Porphyromonas gingivalis.</title>
        <authorList>
            <person name="Matrishin C.B."/>
            <person name="Kauffman K.M."/>
        </authorList>
    </citation>
    <scope>NUCLEOTIDE SEQUENCE</scope>
    <source>
        <strain evidence="2">HG1691old</strain>
    </source>
</reference>
<gene>
    <name evidence="2" type="ORF">NY149_00750</name>
</gene>
<evidence type="ECO:0000313" key="3">
    <source>
        <dbReference type="Proteomes" id="UP001179540"/>
    </source>
</evidence>
<name>A0AAE9X6P0_PORGN</name>
<dbReference type="RefSeq" id="WP_271912800.1">
    <property type="nucleotide sequence ID" value="NZ_CP116613.1"/>
</dbReference>
<proteinExistence type="predicted"/>
<dbReference type="AlphaFoldDB" id="A0AAE9X6P0"/>
<protein>
    <submittedName>
        <fullName evidence="2">Uncharacterized protein</fullName>
    </submittedName>
</protein>
<feature type="region of interest" description="Disordered" evidence="1">
    <location>
        <begin position="100"/>
        <end position="148"/>
    </location>
</feature>
<organism evidence="2 3">
    <name type="scientific">Porphyromonas gingivalis</name>
    <name type="common">Bacteroides gingivalis</name>
    <dbReference type="NCBI Taxonomy" id="837"/>
    <lineage>
        <taxon>Bacteria</taxon>
        <taxon>Pseudomonadati</taxon>
        <taxon>Bacteroidota</taxon>
        <taxon>Bacteroidia</taxon>
        <taxon>Bacteroidales</taxon>
        <taxon>Porphyromonadaceae</taxon>
        <taxon>Porphyromonas</taxon>
    </lineage>
</organism>
<sequence>MNNVNDRAPTALSPISGSKPFMWRTVGAKVKPFSESAKSIDSFFRADAQEKARRLILPPKKNPDALGETIPLSIGQESLLRSQKYAFFLYRQIFQNLFSTGSTKKQPPKKRTPPKKEDKRERIYDIVRARKRDPKGAQKKQNEKMFFPREKRFLDRKTAIG</sequence>
<accession>A0AAE9X6P0</accession>
<evidence type="ECO:0000256" key="1">
    <source>
        <dbReference type="SAM" id="MobiDB-lite"/>
    </source>
</evidence>
<feature type="compositionally biased region" description="Basic and acidic residues" evidence="1">
    <location>
        <begin position="114"/>
        <end position="148"/>
    </location>
</feature>
<dbReference type="Proteomes" id="UP001179540">
    <property type="component" value="Chromosome"/>
</dbReference>
<dbReference type="EMBL" id="CP116613">
    <property type="protein sequence ID" value="WCF99205.1"/>
    <property type="molecule type" value="Genomic_DNA"/>
</dbReference>